<dbReference type="EMBL" id="LAXJ01000009">
    <property type="protein sequence ID" value="KRS12580.1"/>
    <property type="molecule type" value="Genomic_DNA"/>
</dbReference>
<dbReference type="SUPFAM" id="SSF55729">
    <property type="entry name" value="Acyl-CoA N-acyltransferases (Nat)"/>
    <property type="match status" value="1"/>
</dbReference>
<name>A0A0T5NUL7_9RHOB</name>
<feature type="domain" description="N-acetyltransferase" evidence="1">
    <location>
        <begin position="14"/>
        <end position="175"/>
    </location>
</feature>
<proteinExistence type="predicted"/>
<evidence type="ECO:0000259" key="1">
    <source>
        <dbReference type="PROSITE" id="PS51186"/>
    </source>
</evidence>
<dbReference type="OrthoDB" id="7843527at2"/>
<reference evidence="2 3" key="1">
    <citation type="submission" date="2015-04" db="EMBL/GenBank/DDBJ databases">
        <title>The draft genome sequence of Roseovarius sp.R12b.</title>
        <authorList>
            <person name="Li G."/>
            <person name="Lai Q."/>
            <person name="Shao Z."/>
            <person name="Yan P."/>
        </authorList>
    </citation>
    <scope>NUCLEOTIDE SEQUENCE [LARGE SCALE GENOMIC DNA]</scope>
    <source>
        <strain evidence="2 3">R12B</strain>
    </source>
</reference>
<dbReference type="CDD" id="cd04301">
    <property type="entry name" value="NAT_SF"/>
    <property type="match status" value="1"/>
</dbReference>
<dbReference type="GO" id="GO:0016747">
    <property type="term" value="F:acyltransferase activity, transferring groups other than amino-acyl groups"/>
    <property type="evidence" value="ECO:0007669"/>
    <property type="project" value="InterPro"/>
</dbReference>
<accession>A0A0T5NUL7</accession>
<dbReference type="RefSeq" id="WP_057793188.1">
    <property type="nucleotide sequence ID" value="NZ_LAXJ01000009.1"/>
</dbReference>
<dbReference type="STRING" id="1641875.XM53_10860"/>
<evidence type="ECO:0000313" key="3">
    <source>
        <dbReference type="Proteomes" id="UP000051295"/>
    </source>
</evidence>
<comment type="caution">
    <text evidence="2">The sequence shown here is derived from an EMBL/GenBank/DDBJ whole genome shotgun (WGS) entry which is preliminary data.</text>
</comment>
<dbReference type="PATRIC" id="fig|1641875.4.peg.4594"/>
<dbReference type="AlphaFoldDB" id="A0A0T5NUL7"/>
<dbReference type="Proteomes" id="UP000051295">
    <property type="component" value="Unassembled WGS sequence"/>
</dbReference>
<dbReference type="Gene3D" id="3.40.630.30">
    <property type="match status" value="1"/>
</dbReference>
<dbReference type="PROSITE" id="PS51186">
    <property type="entry name" value="GNAT"/>
    <property type="match status" value="1"/>
</dbReference>
<keyword evidence="3" id="KW-1185">Reference proteome</keyword>
<organism evidence="2 3">
    <name type="scientific">Roseovarius atlanticus</name>
    <dbReference type="NCBI Taxonomy" id="1641875"/>
    <lineage>
        <taxon>Bacteria</taxon>
        <taxon>Pseudomonadati</taxon>
        <taxon>Pseudomonadota</taxon>
        <taxon>Alphaproteobacteria</taxon>
        <taxon>Rhodobacterales</taxon>
        <taxon>Roseobacteraceae</taxon>
        <taxon>Roseovarius</taxon>
    </lineage>
</organism>
<gene>
    <name evidence="2" type="ORF">XM53_10860</name>
</gene>
<dbReference type="InterPro" id="IPR016181">
    <property type="entry name" value="Acyl_CoA_acyltransferase"/>
</dbReference>
<dbReference type="Pfam" id="PF00583">
    <property type="entry name" value="Acetyltransf_1"/>
    <property type="match status" value="1"/>
</dbReference>
<evidence type="ECO:0000313" key="2">
    <source>
        <dbReference type="EMBL" id="KRS12580.1"/>
    </source>
</evidence>
<protein>
    <recommendedName>
        <fullName evidence="1">N-acetyltransferase domain-containing protein</fullName>
    </recommendedName>
</protein>
<sequence length="190" mass="21611">MNADVTHDKILIQPDIRRLWPADKRLLLDHFARLDRETRRLRFGASVTEDFVAGYAETLLGLDSVVYGAFVDGDLHGVGELRMLLNSWPVRAEIALSVDPDWQHEGIGDALFVRMLAAAQNRGVRSLYMMCLRENERMQRLARRHDATLTFDIGEVEATLDPPWPTALSLAEEMVGETRTYLHAVLRPPF</sequence>
<dbReference type="InterPro" id="IPR000182">
    <property type="entry name" value="GNAT_dom"/>
</dbReference>